<sequence>MRKYVLTNPVFPSYLIYGGLLLVFLRTPLAANDLVEPESFLSGALLGAGSVFVLAGFILRFYHARQNGQQKNFLFSIALGVAVLVALMATGIIHTPDLLQNIL</sequence>
<dbReference type="Proteomes" id="UP000603640">
    <property type="component" value="Unassembled WGS sequence"/>
</dbReference>
<organism evidence="2 3">
    <name type="scientific">Pontibacter cellulosilyticus</name>
    <dbReference type="NCBI Taxonomy" id="1720253"/>
    <lineage>
        <taxon>Bacteria</taxon>
        <taxon>Pseudomonadati</taxon>
        <taxon>Bacteroidota</taxon>
        <taxon>Cytophagia</taxon>
        <taxon>Cytophagales</taxon>
        <taxon>Hymenobacteraceae</taxon>
        <taxon>Pontibacter</taxon>
    </lineage>
</organism>
<gene>
    <name evidence="2" type="ORF">H8S84_09045</name>
</gene>
<evidence type="ECO:0000313" key="2">
    <source>
        <dbReference type="EMBL" id="MBC5992976.1"/>
    </source>
</evidence>
<keyword evidence="3" id="KW-1185">Reference proteome</keyword>
<accession>A0A923N678</accession>
<comment type="caution">
    <text evidence="2">The sequence shown here is derived from an EMBL/GenBank/DDBJ whole genome shotgun (WGS) entry which is preliminary data.</text>
</comment>
<protein>
    <submittedName>
        <fullName evidence="2">Uncharacterized protein</fullName>
    </submittedName>
</protein>
<name>A0A923N678_9BACT</name>
<keyword evidence="1" id="KW-1133">Transmembrane helix</keyword>
<evidence type="ECO:0000256" key="1">
    <source>
        <dbReference type="SAM" id="Phobius"/>
    </source>
</evidence>
<feature type="transmembrane region" description="Helical" evidence="1">
    <location>
        <begin position="40"/>
        <end position="61"/>
    </location>
</feature>
<reference evidence="2" key="1">
    <citation type="submission" date="2020-08" db="EMBL/GenBank/DDBJ databases">
        <title>Pontibacter sp. SD6 16S ribosomal RNA gene Genome sequencing and assembly.</title>
        <authorList>
            <person name="Kang M."/>
        </authorList>
    </citation>
    <scope>NUCLEOTIDE SEQUENCE</scope>
    <source>
        <strain evidence="2">SD6</strain>
    </source>
</reference>
<dbReference type="RefSeq" id="WP_187066997.1">
    <property type="nucleotide sequence ID" value="NZ_JACRVF010000002.1"/>
</dbReference>
<keyword evidence="1" id="KW-0812">Transmembrane</keyword>
<dbReference type="EMBL" id="JACRVF010000002">
    <property type="protein sequence ID" value="MBC5992976.1"/>
    <property type="molecule type" value="Genomic_DNA"/>
</dbReference>
<dbReference type="AlphaFoldDB" id="A0A923N678"/>
<proteinExistence type="predicted"/>
<keyword evidence="1" id="KW-0472">Membrane</keyword>
<evidence type="ECO:0000313" key="3">
    <source>
        <dbReference type="Proteomes" id="UP000603640"/>
    </source>
</evidence>
<feature type="transmembrane region" description="Helical" evidence="1">
    <location>
        <begin position="73"/>
        <end position="93"/>
    </location>
</feature>